<keyword evidence="3" id="KW-1185">Reference proteome</keyword>
<dbReference type="AlphaFoldDB" id="A0A5C5GGI4"/>
<name>A0A5C5GGI4_9RHOB</name>
<dbReference type="InterPro" id="IPR000182">
    <property type="entry name" value="GNAT_dom"/>
</dbReference>
<proteinExistence type="predicted"/>
<comment type="caution">
    <text evidence="2">The sequence shown here is derived from an EMBL/GenBank/DDBJ whole genome shotgun (WGS) entry which is preliminary data.</text>
</comment>
<accession>A0A5C5GGI4</accession>
<dbReference type="PROSITE" id="PS51186">
    <property type="entry name" value="GNAT"/>
    <property type="match status" value="1"/>
</dbReference>
<evidence type="ECO:0000313" key="3">
    <source>
        <dbReference type="Proteomes" id="UP000314011"/>
    </source>
</evidence>
<sequence>MKIERIEEMRLDRAKEAEAESLIQLCFPRAGFGGRSFHGQRHHVRILAWDDGLVGHMAMTYRAIRVGDRLVDMVGLAEVCTHPDRRGEGIAGKMLEAAIAEAKASPASVFLLFGNAGLYAANGFVAKQNPLRWLDRTGARTNEVKEGPSDGLMVMALDDTPWDDDALVDVAGSMF</sequence>
<keyword evidence="2" id="KW-0808">Transferase</keyword>
<gene>
    <name evidence="2" type="ORF">FHY64_11490</name>
</gene>
<evidence type="ECO:0000313" key="2">
    <source>
        <dbReference type="EMBL" id="TNY33852.1"/>
    </source>
</evidence>
<dbReference type="Gene3D" id="3.40.630.30">
    <property type="match status" value="1"/>
</dbReference>
<dbReference type="SUPFAM" id="SSF55729">
    <property type="entry name" value="Acyl-CoA N-acyltransferases (Nat)"/>
    <property type="match status" value="1"/>
</dbReference>
<dbReference type="Pfam" id="PF13527">
    <property type="entry name" value="Acetyltransf_9"/>
    <property type="match status" value="1"/>
</dbReference>
<organism evidence="2 3">
    <name type="scientific">Pelagovum pacificum</name>
    <dbReference type="NCBI Taxonomy" id="2588711"/>
    <lineage>
        <taxon>Bacteria</taxon>
        <taxon>Pseudomonadati</taxon>
        <taxon>Pseudomonadota</taxon>
        <taxon>Alphaproteobacteria</taxon>
        <taxon>Rhodobacterales</taxon>
        <taxon>Paracoccaceae</taxon>
        <taxon>Pelagovum</taxon>
    </lineage>
</organism>
<reference evidence="2 3" key="1">
    <citation type="submission" date="2019-06" db="EMBL/GenBank/DDBJ databases">
        <title>Genome of new Rhodobacteraceae sp. SM1903.</title>
        <authorList>
            <person name="Ren X."/>
        </authorList>
    </citation>
    <scope>NUCLEOTIDE SEQUENCE [LARGE SCALE GENOMIC DNA]</scope>
    <source>
        <strain evidence="2 3">SM1903</strain>
    </source>
</reference>
<dbReference type="OrthoDB" id="7869205at2"/>
<evidence type="ECO:0000259" key="1">
    <source>
        <dbReference type="PROSITE" id="PS51186"/>
    </source>
</evidence>
<dbReference type="Proteomes" id="UP000314011">
    <property type="component" value="Unassembled WGS sequence"/>
</dbReference>
<dbReference type="GO" id="GO:0016747">
    <property type="term" value="F:acyltransferase activity, transferring groups other than amino-acyl groups"/>
    <property type="evidence" value="ECO:0007669"/>
    <property type="project" value="InterPro"/>
</dbReference>
<protein>
    <submittedName>
        <fullName evidence="2">GNAT family N-acetyltransferase</fullName>
    </submittedName>
</protein>
<dbReference type="EMBL" id="VFFF01000001">
    <property type="protein sequence ID" value="TNY33852.1"/>
    <property type="molecule type" value="Genomic_DNA"/>
</dbReference>
<dbReference type="RefSeq" id="WP_140194641.1">
    <property type="nucleotide sequence ID" value="NZ_CP065915.1"/>
</dbReference>
<dbReference type="InterPro" id="IPR016181">
    <property type="entry name" value="Acyl_CoA_acyltransferase"/>
</dbReference>
<dbReference type="CDD" id="cd04301">
    <property type="entry name" value="NAT_SF"/>
    <property type="match status" value="1"/>
</dbReference>
<feature type="domain" description="N-acetyltransferase" evidence="1">
    <location>
        <begin position="1"/>
        <end position="160"/>
    </location>
</feature>